<dbReference type="InterPro" id="IPR015421">
    <property type="entry name" value="PyrdxlP-dep_Trfase_major"/>
</dbReference>
<dbReference type="GO" id="GO:0000271">
    <property type="term" value="P:polysaccharide biosynthetic process"/>
    <property type="evidence" value="ECO:0007669"/>
    <property type="project" value="TreeGrafter"/>
</dbReference>
<feature type="active site" description="Proton acceptor" evidence="3">
    <location>
        <position position="185"/>
    </location>
</feature>
<dbReference type="InterPro" id="IPR000653">
    <property type="entry name" value="DegT/StrS_aminotransferase"/>
</dbReference>
<dbReference type="GO" id="GO:0030170">
    <property type="term" value="F:pyridoxal phosphate binding"/>
    <property type="evidence" value="ECO:0007669"/>
    <property type="project" value="TreeGrafter"/>
</dbReference>
<evidence type="ECO:0000256" key="4">
    <source>
        <dbReference type="PIRSR" id="PIRSR000390-2"/>
    </source>
</evidence>
<dbReference type="EMBL" id="LWQT01000028">
    <property type="protein sequence ID" value="OAN54677.1"/>
    <property type="molecule type" value="Genomic_DNA"/>
</dbReference>
<feature type="modified residue" description="N6-(pyridoxal phosphate)lysine" evidence="4">
    <location>
        <position position="185"/>
    </location>
</feature>
<dbReference type="Pfam" id="PF01041">
    <property type="entry name" value="DegT_DnrJ_EryC1"/>
    <property type="match status" value="1"/>
</dbReference>
<comment type="similarity">
    <text evidence="2 5">Belongs to the DegT/DnrJ/EryC1 family.</text>
</comment>
<dbReference type="PANTHER" id="PTHR30244:SF36">
    <property type="entry name" value="3-OXO-GLUCOSE-6-PHOSPHATE:GLUTAMATE AMINOTRANSFERASE"/>
    <property type="match status" value="1"/>
</dbReference>
<evidence type="ECO:0000256" key="5">
    <source>
        <dbReference type="RuleBase" id="RU004508"/>
    </source>
</evidence>
<evidence type="ECO:0000256" key="1">
    <source>
        <dbReference type="ARBA" id="ARBA00022898"/>
    </source>
</evidence>
<accession>A0A178MVV5</accession>
<keyword evidence="7" id="KW-1185">Reference proteome</keyword>
<dbReference type="AlphaFoldDB" id="A0A178MVV5"/>
<evidence type="ECO:0000256" key="3">
    <source>
        <dbReference type="PIRSR" id="PIRSR000390-1"/>
    </source>
</evidence>
<dbReference type="RefSeq" id="WP_068489602.1">
    <property type="nucleotide sequence ID" value="NZ_LWQT01000028.1"/>
</dbReference>
<dbReference type="InterPro" id="IPR015422">
    <property type="entry name" value="PyrdxlP-dep_Trfase_small"/>
</dbReference>
<evidence type="ECO:0000313" key="6">
    <source>
        <dbReference type="EMBL" id="OAN54677.1"/>
    </source>
</evidence>
<dbReference type="Gene3D" id="3.90.1150.10">
    <property type="entry name" value="Aspartate Aminotransferase, domain 1"/>
    <property type="match status" value="1"/>
</dbReference>
<dbReference type="OrthoDB" id="9768668at2"/>
<organism evidence="6 7">
    <name type="scientific">Paramagnetospirillum marisnigri</name>
    <dbReference type="NCBI Taxonomy" id="1285242"/>
    <lineage>
        <taxon>Bacteria</taxon>
        <taxon>Pseudomonadati</taxon>
        <taxon>Pseudomonadota</taxon>
        <taxon>Alphaproteobacteria</taxon>
        <taxon>Rhodospirillales</taxon>
        <taxon>Magnetospirillaceae</taxon>
        <taxon>Paramagnetospirillum</taxon>
    </lineage>
</organism>
<sequence length="371" mass="38766">MILCSFPPAQNRPRRAAILDALARVVDADICILGAEVAAFEAEMAAHNGSAHCIGVNSGTDALVLALQALGVRPGDEVITVSHTALATVAAVTLTGAVPVLVEVDPLTRTICPKSAEAAVTAKTKAMVAVHLYGQPCAMDALLDLAKRKGIALVEDCAQAQGATYAGRRVGSMGDAGCFSFYPTKNLGAIGDGGAVTTNDSGVAERVRQLRQYGWDESRVSQRVGHNSRLDEMQAAILRLKLPDLDADNARRAAVSARYNAALAGLPGLTLPPVVAGTEAAHHLYVIETERRDALKAHLADRGVLAGIHYALPAHRNPGYATLVRLPPGGLPVTEALVGRILTLPIYPELSEAEIKVVVDGVRSFFGGTAA</sequence>
<dbReference type="PANTHER" id="PTHR30244">
    <property type="entry name" value="TRANSAMINASE"/>
    <property type="match status" value="1"/>
</dbReference>
<evidence type="ECO:0000313" key="7">
    <source>
        <dbReference type="Proteomes" id="UP000078428"/>
    </source>
</evidence>
<keyword evidence="1 4" id="KW-0663">Pyridoxal phosphate</keyword>
<dbReference type="GO" id="GO:0008483">
    <property type="term" value="F:transaminase activity"/>
    <property type="evidence" value="ECO:0007669"/>
    <property type="project" value="TreeGrafter"/>
</dbReference>
<dbReference type="STRING" id="1285242.A6A04_12190"/>
<proteinExistence type="inferred from homology"/>
<comment type="caution">
    <text evidence="6">The sequence shown here is derived from an EMBL/GenBank/DDBJ whole genome shotgun (WGS) entry which is preliminary data.</text>
</comment>
<evidence type="ECO:0000256" key="2">
    <source>
        <dbReference type="ARBA" id="ARBA00037999"/>
    </source>
</evidence>
<reference evidence="6 7" key="1">
    <citation type="submission" date="2016-04" db="EMBL/GenBank/DDBJ databases">
        <title>Draft genome sequence of freshwater magnetotactic bacteria Magnetospirillum marisnigri SP-1 and Magnetospirillum moscoviense BB-1.</title>
        <authorList>
            <person name="Koziaeva V."/>
            <person name="Dziuba M.V."/>
            <person name="Ivanov T.M."/>
            <person name="Kuznetsov B."/>
            <person name="Grouzdev D.S."/>
        </authorList>
    </citation>
    <scope>NUCLEOTIDE SEQUENCE [LARGE SCALE GENOMIC DNA]</scope>
    <source>
        <strain evidence="6 7">SP-1</strain>
    </source>
</reference>
<name>A0A178MVV5_9PROT</name>
<protein>
    <submittedName>
        <fullName evidence="6">Erythromycin biosynthesis sensory transduction protein eryC1</fullName>
    </submittedName>
</protein>
<dbReference type="PIRSF" id="PIRSF000390">
    <property type="entry name" value="PLP_StrS"/>
    <property type="match status" value="1"/>
</dbReference>
<dbReference type="SUPFAM" id="SSF53383">
    <property type="entry name" value="PLP-dependent transferases"/>
    <property type="match status" value="1"/>
</dbReference>
<dbReference type="InterPro" id="IPR015424">
    <property type="entry name" value="PyrdxlP-dep_Trfase"/>
</dbReference>
<dbReference type="Proteomes" id="UP000078428">
    <property type="component" value="Unassembled WGS sequence"/>
</dbReference>
<gene>
    <name evidence="6" type="ORF">A6A04_12190</name>
</gene>
<dbReference type="Gene3D" id="3.40.640.10">
    <property type="entry name" value="Type I PLP-dependent aspartate aminotransferase-like (Major domain)"/>
    <property type="match status" value="1"/>
</dbReference>
<dbReference type="CDD" id="cd00616">
    <property type="entry name" value="AHBA_syn"/>
    <property type="match status" value="1"/>
</dbReference>